<dbReference type="AlphaFoldDB" id="A0AAU8HX42"/>
<evidence type="ECO:0000313" key="1">
    <source>
        <dbReference type="EMBL" id="XCI29953.1"/>
    </source>
</evidence>
<protein>
    <submittedName>
        <fullName evidence="1">Uncharacterized protein</fullName>
    </submittedName>
</protein>
<gene>
    <name evidence="1" type="ORF">PRVXH_001306</name>
</gene>
<proteinExistence type="predicted"/>
<reference evidence="1" key="1">
    <citation type="journal article" date="2018" name="Antonie Van Leeuwenhoek">
        <title>Proteinivorax hydrogeniformans sp. nov., an anaerobic, haloalkaliphilic bacterium fermenting proteinaceous compounds with high hydrogen production.</title>
        <authorList>
            <person name="Boltyanskaya Y."/>
            <person name="Detkova E."/>
            <person name="Pimenov N."/>
            <person name="Kevbrin V."/>
        </authorList>
    </citation>
    <scope>NUCLEOTIDE SEQUENCE</scope>
    <source>
        <strain evidence="1">Z-710</strain>
    </source>
</reference>
<sequence>MTVFRQKDIKCEGVNVGELTAEEIKRSKIIHMFECGHSIEEINLIYDRHFYTLYWLRQIAKLRKRKTNDKLN</sequence>
<organism evidence="1">
    <name type="scientific">Proteinivorax hydrogeniformans</name>
    <dbReference type="NCBI Taxonomy" id="1826727"/>
    <lineage>
        <taxon>Bacteria</taxon>
        <taxon>Bacillati</taxon>
        <taxon>Bacillota</taxon>
        <taxon>Clostridia</taxon>
        <taxon>Eubacteriales</taxon>
        <taxon>Proteinivoracaceae</taxon>
        <taxon>Proteinivorax</taxon>
    </lineage>
</organism>
<dbReference type="RefSeq" id="WP_353894498.1">
    <property type="nucleotide sequence ID" value="NZ_CP159485.1"/>
</dbReference>
<accession>A0AAU8HX42</accession>
<reference evidence="1" key="2">
    <citation type="submission" date="2024-06" db="EMBL/GenBank/DDBJ databases">
        <authorList>
            <person name="Petrova K.O."/>
            <person name="Toshchakov S.V."/>
            <person name="Boltjanskaja Y.V."/>
            <person name="Kevbrin V.V."/>
        </authorList>
    </citation>
    <scope>NUCLEOTIDE SEQUENCE</scope>
    <source>
        <strain evidence="1">Z-710</strain>
    </source>
</reference>
<name>A0AAU8HX42_9FIRM</name>
<dbReference type="EMBL" id="CP159485">
    <property type="protein sequence ID" value="XCI29953.1"/>
    <property type="molecule type" value="Genomic_DNA"/>
</dbReference>